<dbReference type="EMBL" id="CASHTH010004300">
    <property type="protein sequence ID" value="CAI8055723.1"/>
    <property type="molecule type" value="Genomic_DNA"/>
</dbReference>
<feature type="compositionally biased region" description="Basic and acidic residues" evidence="1">
    <location>
        <begin position="165"/>
        <end position="177"/>
    </location>
</feature>
<feature type="region of interest" description="Disordered" evidence="1">
    <location>
        <begin position="125"/>
        <end position="227"/>
    </location>
</feature>
<keyword evidence="3" id="KW-0547">Nucleotide-binding</keyword>
<reference evidence="3" key="1">
    <citation type="submission" date="2023-03" db="EMBL/GenBank/DDBJ databases">
        <authorList>
            <person name="Steffen K."/>
            <person name="Cardenas P."/>
        </authorList>
    </citation>
    <scope>NUCLEOTIDE SEQUENCE</scope>
</reference>
<dbReference type="Pfam" id="PF04146">
    <property type="entry name" value="YTH"/>
    <property type="match status" value="1"/>
</dbReference>
<dbReference type="CDD" id="cd21134">
    <property type="entry name" value="YTH"/>
    <property type="match status" value="1"/>
</dbReference>
<protein>
    <submittedName>
        <fullName evidence="3">3'-5' RNA helicase YTHDC2</fullName>
    </submittedName>
</protein>
<feature type="region of interest" description="Disordered" evidence="1">
    <location>
        <begin position="245"/>
        <end position="267"/>
    </location>
</feature>
<sequence>MCQDLKNPWNDNKPVKISRDGQEIEPTVGERLCRLWIKIESEDDFPHTTVPTSRHSVHPHAHHFQRQMPPYSNPYPAFHHGYHPAMSHMMQPDARSGRLLLPSSMVFPPPSKQYMTEAAALLDSRKKRTVEERASPPASKRSATVSSSERRHGESSSMSRSSHRSVREEGGHRERGKERRGRSRSRSHSRERDGRSGKSVRYVRKEDKTKKKRSPSPSFEEDFGVSKETLLHGSYADYIKEYSARSGRAGGGSGQSSSHQPHQTPAMLANLAAAYQKALNQFTTKLAQQDPSKMPPMDPKTYSRLVEEFLSKTQGTKSSHR</sequence>
<evidence type="ECO:0000313" key="4">
    <source>
        <dbReference type="Proteomes" id="UP001174909"/>
    </source>
</evidence>
<feature type="domain" description="YTH" evidence="2">
    <location>
        <begin position="1"/>
        <end position="36"/>
    </location>
</feature>
<dbReference type="PROSITE" id="PS50882">
    <property type="entry name" value="YTH"/>
    <property type="match status" value="1"/>
</dbReference>
<dbReference type="GO" id="GO:0004386">
    <property type="term" value="F:helicase activity"/>
    <property type="evidence" value="ECO:0007669"/>
    <property type="project" value="UniProtKB-KW"/>
</dbReference>
<keyword evidence="3" id="KW-0067">ATP-binding</keyword>
<feature type="compositionally biased region" description="Basic residues" evidence="1">
    <location>
        <begin position="178"/>
        <end position="187"/>
    </location>
</feature>
<evidence type="ECO:0000256" key="1">
    <source>
        <dbReference type="SAM" id="MobiDB-lite"/>
    </source>
</evidence>
<dbReference type="GO" id="GO:0003723">
    <property type="term" value="F:RNA binding"/>
    <property type="evidence" value="ECO:0007669"/>
    <property type="project" value="InterPro"/>
</dbReference>
<keyword evidence="3" id="KW-0347">Helicase</keyword>
<evidence type="ECO:0000259" key="2">
    <source>
        <dbReference type="PROSITE" id="PS50882"/>
    </source>
</evidence>
<name>A0AA35TWE5_GEOBA</name>
<organism evidence="3 4">
    <name type="scientific">Geodia barretti</name>
    <name type="common">Barrett's horny sponge</name>
    <dbReference type="NCBI Taxonomy" id="519541"/>
    <lineage>
        <taxon>Eukaryota</taxon>
        <taxon>Metazoa</taxon>
        <taxon>Porifera</taxon>
        <taxon>Demospongiae</taxon>
        <taxon>Heteroscleromorpha</taxon>
        <taxon>Tetractinellida</taxon>
        <taxon>Astrophorina</taxon>
        <taxon>Geodiidae</taxon>
        <taxon>Geodia</taxon>
    </lineage>
</organism>
<keyword evidence="3" id="KW-0378">Hydrolase</keyword>
<dbReference type="Proteomes" id="UP001174909">
    <property type="component" value="Unassembled WGS sequence"/>
</dbReference>
<evidence type="ECO:0000313" key="3">
    <source>
        <dbReference type="EMBL" id="CAI8055723.1"/>
    </source>
</evidence>
<dbReference type="AlphaFoldDB" id="A0AA35TWE5"/>
<dbReference type="Gene3D" id="3.10.590.10">
    <property type="entry name" value="ph1033 like domains"/>
    <property type="match status" value="1"/>
</dbReference>
<comment type="caution">
    <text evidence="3">The sequence shown here is derived from an EMBL/GenBank/DDBJ whole genome shotgun (WGS) entry which is preliminary data.</text>
</comment>
<dbReference type="InterPro" id="IPR007275">
    <property type="entry name" value="YTH_domain"/>
</dbReference>
<proteinExistence type="predicted"/>
<keyword evidence="4" id="KW-1185">Reference proteome</keyword>
<gene>
    <name evidence="3" type="ORF">GBAR_LOCUS30395</name>
</gene>
<accession>A0AA35TWE5</accession>